<dbReference type="InterPro" id="IPR033616">
    <property type="entry name" value="BLTP1"/>
</dbReference>
<name>A0AAE1QBT1_9EUCA</name>
<protein>
    <submittedName>
        <fullName evidence="2">Uncharacterized protein</fullName>
    </submittedName>
</protein>
<dbReference type="EMBL" id="JAWZYT010000455">
    <property type="protein sequence ID" value="KAK4323290.1"/>
    <property type="molecule type" value="Genomic_DNA"/>
</dbReference>
<keyword evidence="1" id="KW-1133">Transmembrane helix</keyword>
<keyword evidence="1" id="KW-0812">Transmembrane</keyword>
<evidence type="ECO:0000256" key="1">
    <source>
        <dbReference type="SAM" id="Phobius"/>
    </source>
</evidence>
<dbReference type="PANTHER" id="PTHR31640:SF1">
    <property type="entry name" value="BRIDGE-LIKE LIPID TRANSFER PROTEIN FAMILY MEMBER 1"/>
    <property type="match status" value="1"/>
</dbReference>
<keyword evidence="3" id="KW-1185">Reference proteome</keyword>
<accession>A0AAE1QBT1</accession>
<evidence type="ECO:0000313" key="2">
    <source>
        <dbReference type="EMBL" id="KAK4323290.1"/>
    </source>
</evidence>
<gene>
    <name evidence="2" type="ORF">Pmani_005990</name>
</gene>
<evidence type="ECO:0000313" key="3">
    <source>
        <dbReference type="Proteomes" id="UP001292094"/>
    </source>
</evidence>
<dbReference type="Proteomes" id="UP001292094">
    <property type="component" value="Unassembled WGS sequence"/>
</dbReference>
<sequence>MIGEEGGVGGGEVLEDIFLDTPIEGAPLTAGNSSFINDVIKDVQNDPDLGYLVLSLLIAFSWSIYIILFNARVQGTILTTILRRFVKSGDLTIDMSHCDHRVWVELNGPELHIYNRSNLYARLEKTFGLESQLLGTIGKIGKGDKDKDKDGDGDVDVEETAGQQVRDMSFWQDWRDLIPVIKVDLNMGENVDLSLFLPPTNTSSNIITALSRNARLIEKEDRPKHSFSSEKWRKFCKLSSGWVDCWHVPELQLSISYTYHPVPPVGPSPQANVSTPEKEELLLSPIRAPHRKKSPMEIIKILHVLTSHIVQ</sequence>
<comment type="caution">
    <text evidence="2">The sequence shown here is derived from an EMBL/GenBank/DDBJ whole genome shotgun (WGS) entry which is preliminary data.</text>
</comment>
<dbReference type="PANTHER" id="PTHR31640">
    <property type="entry name" value="TRANSMEMBRANE PROTEIN KIAA1109"/>
    <property type="match status" value="1"/>
</dbReference>
<reference evidence="2" key="1">
    <citation type="submission" date="2023-11" db="EMBL/GenBank/DDBJ databases">
        <title>Genome assemblies of two species of porcelain crab, Petrolisthes cinctipes and Petrolisthes manimaculis (Anomura: Porcellanidae).</title>
        <authorList>
            <person name="Angst P."/>
        </authorList>
    </citation>
    <scope>NUCLEOTIDE SEQUENCE</scope>
    <source>
        <strain evidence="2">PB745_02</strain>
        <tissue evidence="2">Gill</tissue>
    </source>
</reference>
<feature type="transmembrane region" description="Helical" evidence="1">
    <location>
        <begin position="49"/>
        <end position="68"/>
    </location>
</feature>
<keyword evidence="1" id="KW-0472">Membrane</keyword>
<dbReference type="AlphaFoldDB" id="A0AAE1QBT1"/>
<organism evidence="2 3">
    <name type="scientific">Petrolisthes manimaculis</name>
    <dbReference type="NCBI Taxonomy" id="1843537"/>
    <lineage>
        <taxon>Eukaryota</taxon>
        <taxon>Metazoa</taxon>
        <taxon>Ecdysozoa</taxon>
        <taxon>Arthropoda</taxon>
        <taxon>Crustacea</taxon>
        <taxon>Multicrustacea</taxon>
        <taxon>Malacostraca</taxon>
        <taxon>Eumalacostraca</taxon>
        <taxon>Eucarida</taxon>
        <taxon>Decapoda</taxon>
        <taxon>Pleocyemata</taxon>
        <taxon>Anomura</taxon>
        <taxon>Galatheoidea</taxon>
        <taxon>Porcellanidae</taxon>
        <taxon>Petrolisthes</taxon>
    </lineage>
</organism>
<proteinExistence type="predicted"/>